<dbReference type="Proteomes" id="UP000799324">
    <property type="component" value="Unassembled WGS sequence"/>
</dbReference>
<keyword evidence="3" id="KW-1185">Reference proteome</keyword>
<dbReference type="EMBL" id="MU004307">
    <property type="protein sequence ID" value="KAF2659471.1"/>
    <property type="molecule type" value="Genomic_DNA"/>
</dbReference>
<keyword evidence="1" id="KW-1133">Transmembrane helix</keyword>
<evidence type="ECO:0000313" key="2">
    <source>
        <dbReference type="EMBL" id="KAF2659471.1"/>
    </source>
</evidence>
<organism evidence="2 3">
    <name type="scientific">Lophiostoma macrostomum CBS 122681</name>
    <dbReference type="NCBI Taxonomy" id="1314788"/>
    <lineage>
        <taxon>Eukaryota</taxon>
        <taxon>Fungi</taxon>
        <taxon>Dikarya</taxon>
        <taxon>Ascomycota</taxon>
        <taxon>Pezizomycotina</taxon>
        <taxon>Dothideomycetes</taxon>
        <taxon>Pleosporomycetidae</taxon>
        <taxon>Pleosporales</taxon>
        <taxon>Lophiostomataceae</taxon>
        <taxon>Lophiostoma</taxon>
    </lineage>
</organism>
<keyword evidence="1" id="KW-0472">Membrane</keyword>
<proteinExistence type="predicted"/>
<evidence type="ECO:0000256" key="1">
    <source>
        <dbReference type="SAM" id="Phobius"/>
    </source>
</evidence>
<keyword evidence="1" id="KW-0812">Transmembrane</keyword>
<accession>A0A6A6TJJ3</accession>
<sequence length="91" mass="10246">MYSTYYILQYVSINCILASSVGFLSNCSFQSLWLRKARTHSFSSSVQSRSHLSQADLGRFWGAPWGLVSSVCTEFIILSHCCDDRPDILSV</sequence>
<gene>
    <name evidence="2" type="ORF">K491DRAFT_196970</name>
</gene>
<reference evidence="2" key="1">
    <citation type="journal article" date="2020" name="Stud. Mycol.">
        <title>101 Dothideomycetes genomes: a test case for predicting lifestyles and emergence of pathogens.</title>
        <authorList>
            <person name="Haridas S."/>
            <person name="Albert R."/>
            <person name="Binder M."/>
            <person name="Bloem J."/>
            <person name="Labutti K."/>
            <person name="Salamov A."/>
            <person name="Andreopoulos B."/>
            <person name="Baker S."/>
            <person name="Barry K."/>
            <person name="Bills G."/>
            <person name="Bluhm B."/>
            <person name="Cannon C."/>
            <person name="Castanera R."/>
            <person name="Culley D."/>
            <person name="Daum C."/>
            <person name="Ezra D."/>
            <person name="Gonzalez J."/>
            <person name="Henrissat B."/>
            <person name="Kuo A."/>
            <person name="Liang C."/>
            <person name="Lipzen A."/>
            <person name="Lutzoni F."/>
            <person name="Magnuson J."/>
            <person name="Mondo S."/>
            <person name="Nolan M."/>
            <person name="Ohm R."/>
            <person name="Pangilinan J."/>
            <person name="Park H.-J."/>
            <person name="Ramirez L."/>
            <person name="Alfaro M."/>
            <person name="Sun H."/>
            <person name="Tritt A."/>
            <person name="Yoshinaga Y."/>
            <person name="Zwiers L.-H."/>
            <person name="Turgeon B."/>
            <person name="Goodwin S."/>
            <person name="Spatafora J."/>
            <person name="Crous P."/>
            <person name="Grigoriev I."/>
        </authorList>
    </citation>
    <scope>NUCLEOTIDE SEQUENCE</scope>
    <source>
        <strain evidence="2">CBS 122681</strain>
    </source>
</reference>
<dbReference type="AlphaFoldDB" id="A0A6A6TJJ3"/>
<feature type="transmembrane region" description="Helical" evidence="1">
    <location>
        <begin position="6"/>
        <end position="29"/>
    </location>
</feature>
<protein>
    <submittedName>
        <fullName evidence="2">Uncharacterized protein</fullName>
    </submittedName>
</protein>
<evidence type="ECO:0000313" key="3">
    <source>
        <dbReference type="Proteomes" id="UP000799324"/>
    </source>
</evidence>
<name>A0A6A6TJJ3_9PLEO</name>